<feature type="coiled-coil region" evidence="1">
    <location>
        <begin position="63"/>
        <end position="90"/>
    </location>
</feature>
<dbReference type="EMBL" id="FNZK01000003">
    <property type="protein sequence ID" value="SEJ10066.1"/>
    <property type="molecule type" value="Genomic_DNA"/>
</dbReference>
<dbReference type="Proteomes" id="UP000199662">
    <property type="component" value="Unassembled WGS sequence"/>
</dbReference>
<proteinExistence type="predicted"/>
<protein>
    <submittedName>
        <fullName evidence="3">Uncharacterized protein</fullName>
    </submittedName>
</protein>
<evidence type="ECO:0000313" key="4">
    <source>
        <dbReference type="Proteomes" id="UP000199662"/>
    </source>
</evidence>
<gene>
    <name evidence="3" type="ORF">SAMN05660742_103160</name>
</gene>
<evidence type="ECO:0000313" key="3">
    <source>
        <dbReference type="EMBL" id="SEJ10066.1"/>
    </source>
</evidence>
<feature type="signal peptide" evidence="2">
    <location>
        <begin position="1"/>
        <end position="21"/>
    </location>
</feature>
<evidence type="ECO:0000256" key="1">
    <source>
        <dbReference type="SAM" id="Coils"/>
    </source>
</evidence>
<name>A0A1H6W2J7_9FIRM</name>
<dbReference type="RefSeq" id="WP_019553138.1">
    <property type="nucleotide sequence ID" value="NZ_FNZK01000003.1"/>
</dbReference>
<organism evidence="3 4">
    <name type="scientific">Propionispira arboris</name>
    <dbReference type="NCBI Taxonomy" id="84035"/>
    <lineage>
        <taxon>Bacteria</taxon>
        <taxon>Bacillati</taxon>
        <taxon>Bacillota</taxon>
        <taxon>Negativicutes</taxon>
        <taxon>Selenomonadales</taxon>
        <taxon>Selenomonadaceae</taxon>
        <taxon>Propionispira</taxon>
    </lineage>
</organism>
<keyword evidence="4" id="KW-1185">Reference proteome</keyword>
<keyword evidence="2" id="KW-0732">Signal</keyword>
<dbReference type="AlphaFoldDB" id="A0A1H6W2J7"/>
<reference evidence="4" key="1">
    <citation type="submission" date="2016-10" db="EMBL/GenBank/DDBJ databases">
        <authorList>
            <person name="Varghese N."/>
            <person name="Submissions S."/>
        </authorList>
    </citation>
    <scope>NUCLEOTIDE SEQUENCE [LARGE SCALE GENOMIC DNA]</scope>
    <source>
        <strain evidence="4">DSM 2179</strain>
    </source>
</reference>
<keyword evidence="1" id="KW-0175">Coiled coil</keyword>
<feature type="chain" id="PRO_5038643708" evidence="2">
    <location>
        <begin position="22"/>
        <end position="139"/>
    </location>
</feature>
<sequence length="139" mass="15211">MIKKLIGIGIILFFFLPTPQASCSSSDSIDQQLNAFQDSIDASSESLAGLSDSTEDLSSLSQIKLLVTQLKTTTTQLNSLKNQMKSITKQTSALTSLMEKVTQTTKVYEKQKTDLKTLVKDKQSSFLDSLSLALLSKLL</sequence>
<accession>A0A1H6W2J7</accession>
<evidence type="ECO:0000256" key="2">
    <source>
        <dbReference type="SAM" id="SignalP"/>
    </source>
</evidence>